<dbReference type="AlphaFoldDB" id="A0AAJ4XDC5"/>
<dbReference type="Gene3D" id="3.40.630.30">
    <property type="match status" value="1"/>
</dbReference>
<dbReference type="GO" id="GO:0016747">
    <property type="term" value="F:acyltransferase activity, transferring groups other than amino-acyl groups"/>
    <property type="evidence" value="ECO:0007669"/>
    <property type="project" value="InterPro"/>
</dbReference>
<dbReference type="InterPro" id="IPR016181">
    <property type="entry name" value="Acyl_CoA_acyltransferase"/>
</dbReference>
<reference evidence="2 3" key="1">
    <citation type="submission" date="2017-06" db="EMBL/GenBank/DDBJ databases">
        <authorList>
            <consortium name="Pathogen Informatics"/>
        </authorList>
    </citation>
    <scope>NUCLEOTIDE SEQUENCE [LARGE SCALE GENOMIC DNA]</scope>
    <source>
        <strain evidence="2 3">NCTC12149</strain>
    </source>
</reference>
<evidence type="ECO:0000313" key="2">
    <source>
        <dbReference type="EMBL" id="SNV53360.1"/>
    </source>
</evidence>
<dbReference type="RefSeq" id="WP_093098496.1">
    <property type="nucleotide sequence ID" value="NZ_DAMDLF010000038.1"/>
</dbReference>
<dbReference type="InterPro" id="IPR000182">
    <property type="entry name" value="GNAT_dom"/>
</dbReference>
<organism evidence="2 3">
    <name type="scientific">Sphingobacterium mizutaii</name>
    <dbReference type="NCBI Taxonomy" id="1010"/>
    <lineage>
        <taxon>Bacteria</taxon>
        <taxon>Pseudomonadati</taxon>
        <taxon>Bacteroidota</taxon>
        <taxon>Sphingobacteriia</taxon>
        <taxon>Sphingobacteriales</taxon>
        <taxon>Sphingobacteriaceae</taxon>
        <taxon>Sphingobacterium</taxon>
    </lineage>
</organism>
<accession>A0AAJ4XDC5</accession>
<dbReference type="SUPFAM" id="SSF55729">
    <property type="entry name" value="Acyl-CoA N-acyltransferases (Nat)"/>
    <property type="match status" value="1"/>
</dbReference>
<evidence type="ECO:0000259" key="1">
    <source>
        <dbReference type="PROSITE" id="PS51186"/>
    </source>
</evidence>
<sequence>MDKFSIRRYQPVDFQEVIGVFNTNVPDFFDPSETQDLFHYLEQEIEDYFVIIKDAQIVGAGGINYDADGITARLSWDFLDRNMQQNGAGTILTQHRILHVQQLPHIQRLIVRTSQMAEGFYQKMGFEVKERLPDYWAKGFDLVVMEFKA</sequence>
<gene>
    <name evidence="2" type="ORF">SAMEA4412673_02861</name>
</gene>
<dbReference type="Proteomes" id="UP000215355">
    <property type="component" value="Chromosome 1"/>
</dbReference>
<dbReference type="EMBL" id="LT906468">
    <property type="protein sequence ID" value="SNV53360.1"/>
    <property type="molecule type" value="Genomic_DNA"/>
</dbReference>
<feature type="domain" description="N-acetyltransferase" evidence="1">
    <location>
        <begin position="4"/>
        <end position="149"/>
    </location>
</feature>
<name>A0AAJ4XDC5_9SPHI</name>
<protein>
    <submittedName>
        <fullName evidence="2">Ribosomal-protein-alanine acetyltransferase</fullName>
    </submittedName>
</protein>
<evidence type="ECO:0000313" key="3">
    <source>
        <dbReference type="Proteomes" id="UP000215355"/>
    </source>
</evidence>
<proteinExistence type="predicted"/>
<dbReference type="KEGG" id="smiz:4412673_02861"/>
<dbReference type="PROSITE" id="PS51186">
    <property type="entry name" value="GNAT"/>
    <property type="match status" value="1"/>
</dbReference>
<dbReference type="Pfam" id="PF13673">
    <property type="entry name" value="Acetyltransf_10"/>
    <property type="match status" value="1"/>
</dbReference>